<keyword evidence="3" id="KW-1185">Reference proteome</keyword>
<proteinExistence type="predicted"/>
<keyword evidence="1" id="KW-0472">Membrane</keyword>
<feature type="transmembrane region" description="Helical" evidence="1">
    <location>
        <begin position="79"/>
        <end position="96"/>
    </location>
</feature>
<sequence>MEKQKSCDSIIVGAIVWSFCGIGIGVFDLITKRHAALIWLALGGLSLIYLIYLLRKTRNNTNERCEDERKAFISQKSQGISFTILYSLIIILEFFIGTGKIKMTSDSVLITLMISGLIIQFLSYLVYKFKY</sequence>
<dbReference type="EMBL" id="JAZHFS010000047">
    <property type="protein sequence ID" value="MEF2115289.1"/>
    <property type="molecule type" value="Genomic_DNA"/>
</dbReference>
<accession>A0ABU7UW67</accession>
<keyword evidence="1" id="KW-0812">Transmembrane</keyword>
<dbReference type="Proteomes" id="UP001498469">
    <property type="component" value="Unassembled WGS sequence"/>
</dbReference>
<organism evidence="2 3">
    <name type="scientific">Clostridium frigoriphilum</name>
    <dbReference type="NCBI Taxonomy" id="443253"/>
    <lineage>
        <taxon>Bacteria</taxon>
        <taxon>Bacillati</taxon>
        <taxon>Bacillota</taxon>
        <taxon>Clostridia</taxon>
        <taxon>Eubacteriales</taxon>
        <taxon>Clostridiaceae</taxon>
        <taxon>Clostridium</taxon>
    </lineage>
</organism>
<evidence type="ECO:0000313" key="2">
    <source>
        <dbReference type="EMBL" id="MEF2115289.1"/>
    </source>
</evidence>
<keyword evidence="1" id="KW-1133">Transmembrane helix</keyword>
<dbReference type="RefSeq" id="WP_216255697.1">
    <property type="nucleotide sequence ID" value="NZ_JAZHFS010000047.1"/>
</dbReference>
<feature type="transmembrane region" description="Helical" evidence="1">
    <location>
        <begin position="108"/>
        <end position="127"/>
    </location>
</feature>
<reference evidence="2 3" key="1">
    <citation type="submission" date="2023-11" db="EMBL/GenBank/DDBJ databases">
        <title>Draft genome sequence of a psychrophilic Clostridium strain from permafrost water brine.</title>
        <authorList>
            <person name="Shcherbakova V.A."/>
            <person name="Trubitsyn V.E."/>
            <person name="Zakharyuk A.G."/>
        </authorList>
    </citation>
    <scope>NUCLEOTIDE SEQUENCE [LARGE SCALE GENOMIC DNA]</scope>
    <source>
        <strain evidence="2 3">14F</strain>
    </source>
</reference>
<protein>
    <submittedName>
        <fullName evidence="2">DUF2178 domain-containing protein</fullName>
    </submittedName>
</protein>
<feature type="transmembrane region" description="Helical" evidence="1">
    <location>
        <begin position="9"/>
        <end position="30"/>
    </location>
</feature>
<evidence type="ECO:0000256" key="1">
    <source>
        <dbReference type="SAM" id="Phobius"/>
    </source>
</evidence>
<evidence type="ECO:0000313" key="3">
    <source>
        <dbReference type="Proteomes" id="UP001498469"/>
    </source>
</evidence>
<feature type="transmembrane region" description="Helical" evidence="1">
    <location>
        <begin position="36"/>
        <end position="54"/>
    </location>
</feature>
<comment type="caution">
    <text evidence="2">The sequence shown here is derived from an EMBL/GenBank/DDBJ whole genome shotgun (WGS) entry which is preliminary data.</text>
</comment>
<name>A0ABU7UW67_9CLOT</name>
<gene>
    <name evidence="2" type="ORF">SJI18_23715</name>
</gene>